<dbReference type="EMBL" id="SNXO01000029">
    <property type="protein sequence ID" value="TDP51849.1"/>
    <property type="molecule type" value="Genomic_DNA"/>
</dbReference>
<comment type="caution">
    <text evidence="2">The sequence shown here is derived from an EMBL/GenBank/DDBJ whole genome shotgun (WGS) entry which is preliminary data.</text>
</comment>
<name>A0A4R6PZC8_9FIRM</name>
<accession>A0A4R6PZC8</accession>
<evidence type="ECO:0000313" key="3">
    <source>
        <dbReference type="Proteomes" id="UP000295500"/>
    </source>
</evidence>
<gene>
    <name evidence="2" type="ORF">EV211_12927</name>
</gene>
<dbReference type="RefSeq" id="WP_133528907.1">
    <property type="nucleotide sequence ID" value="NZ_SNXO01000029.1"/>
</dbReference>
<organism evidence="2 3">
    <name type="scientific">Aminicella lysinilytica</name>
    <dbReference type="NCBI Taxonomy" id="433323"/>
    <lineage>
        <taxon>Bacteria</taxon>
        <taxon>Bacillati</taxon>
        <taxon>Bacillota</taxon>
        <taxon>Clostridia</taxon>
        <taxon>Peptostreptococcales</taxon>
        <taxon>Anaerovoracaceae</taxon>
        <taxon>Aminicella</taxon>
    </lineage>
</organism>
<evidence type="ECO:0000313" key="2">
    <source>
        <dbReference type="EMBL" id="TDP51849.1"/>
    </source>
</evidence>
<keyword evidence="1" id="KW-0812">Transmembrane</keyword>
<sequence>MNIMKKLNKVIGLLIFWCVVDLAVTISWFVVDKNLYPIIAFSMILCFFIGFSSLLFEVIRIKKAFVNERTKEVSSNITHEIQNYDVKVGP</sequence>
<feature type="transmembrane region" description="Helical" evidence="1">
    <location>
        <begin position="12"/>
        <end position="31"/>
    </location>
</feature>
<keyword evidence="1" id="KW-0472">Membrane</keyword>
<keyword evidence="3" id="KW-1185">Reference proteome</keyword>
<reference evidence="2 3" key="1">
    <citation type="submission" date="2019-03" db="EMBL/GenBank/DDBJ databases">
        <title>Genomic Encyclopedia of Type Strains, Phase IV (KMG-IV): sequencing the most valuable type-strain genomes for metagenomic binning, comparative biology and taxonomic classification.</title>
        <authorList>
            <person name="Goeker M."/>
        </authorList>
    </citation>
    <scope>NUCLEOTIDE SEQUENCE [LARGE SCALE GENOMIC DNA]</scope>
    <source>
        <strain evidence="2 3">DSM 28287</strain>
    </source>
</reference>
<feature type="transmembrane region" description="Helical" evidence="1">
    <location>
        <begin position="37"/>
        <end position="59"/>
    </location>
</feature>
<dbReference type="Proteomes" id="UP000295500">
    <property type="component" value="Unassembled WGS sequence"/>
</dbReference>
<evidence type="ECO:0000256" key="1">
    <source>
        <dbReference type="SAM" id="Phobius"/>
    </source>
</evidence>
<protein>
    <submittedName>
        <fullName evidence="2">Uncharacterized protein</fullName>
    </submittedName>
</protein>
<keyword evidence="1" id="KW-1133">Transmembrane helix</keyword>
<proteinExistence type="predicted"/>
<dbReference type="AlphaFoldDB" id="A0A4R6PZC8"/>